<dbReference type="PANTHER" id="PTHR10438">
    <property type="entry name" value="THIOREDOXIN"/>
    <property type="match status" value="1"/>
</dbReference>
<accession>A0A645JBW7</accession>
<dbReference type="PROSITE" id="PS00194">
    <property type="entry name" value="THIOREDOXIN_1"/>
    <property type="match status" value="1"/>
</dbReference>
<dbReference type="InterPro" id="IPR013766">
    <property type="entry name" value="Thioredoxin_domain"/>
</dbReference>
<dbReference type="EMBL" id="VSSQ01136573">
    <property type="protein sequence ID" value="MPN60827.1"/>
    <property type="molecule type" value="Genomic_DNA"/>
</dbReference>
<sequence length="96" mass="11018">MSLQNKITVIRFSRANCGPCRTLERLLEGIEDDLSEVEFLHFDAEENPEKAVEYEVRSVPATLIEFNGEVLRHFTGIDAREKLLRTVAEVRRETGI</sequence>
<dbReference type="InterPro" id="IPR036249">
    <property type="entry name" value="Thioredoxin-like_sf"/>
</dbReference>
<name>A0A645JBW7_9ZZZZ</name>
<evidence type="ECO:0000259" key="1">
    <source>
        <dbReference type="PROSITE" id="PS51352"/>
    </source>
</evidence>
<reference evidence="2" key="1">
    <citation type="submission" date="2019-08" db="EMBL/GenBank/DDBJ databases">
        <authorList>
            <person name="Kucharzyk K."/>
            <person name="Murdoch R.W."/>
            <person name="Higgins S."/>
            <person name="Loffler F."/>
        </authorList>
    </citation>
    <scope>NUCLEOTIDE SEQUENCE</scope>
</reference>
<dbReference type="CDD" id="cd02947">
    <property type="entry name" value="TRX_family"/>
    <property type="match status" value="1"/>
</dbReference>
<dbReference type="PROSITE" id="PS51352">
    <property type="entry name" value="THIOREDOXIN_2"/>
    <property type="match status" value="1"/>
</dbReference>
<gene>
    <name evidence="2" type="primary">trxA_88</name>
    <name evidence="2" type="ORF">SDC9_208559</name>
</gene>
<feature type="domain" description="Thioredoxin" evidence="1">
    <location>
        <begin position="1"/>
        <end position="92"/>
    </location>
</feature>
<proteinExistence type="predicted"/>
<evidence type="ECO:0000313" key="2">
    <source>
        <dbReference type="EMBL" id="MPN60827.1"/>
    </source>
</evidence>
<protein>
    <submittedName>
        <fullName evidence="2">Thioredoxin</fullName>
    </submittedName>
</protein>
<organism evidence="2">
    <name type="scientific">bioreactor metagenome</name>
    <dbReference type="NCBI Taxonomy" id="1076179"/>
    <lineage>
        <taxon>unclassified sequences</taxon>
        <taxon>metagenomes</taxon>
        <taxon>ecological metagenomes</taxon>
    </lineage>
</organism>
<comment type="caution">
    <text evidence="2">The sequence shown here is derived from an EMBL/GenBank/DDBJ whole genome shotgun (WGS) entry which is preliminary data.</text>
</comment>
<dbReference type="InterPro" id="IPR017937">
    <property type="entry name" value="Thioredoxin_CS"/>
</dbReference>
<dbReference type="Pfam" id="PF00085">
    <property type="entry name" value="Thioredoxin"/>
    <property type="match status" value="1"/>
</dbReference>
<dbReference type="Gene3D" id="3.40.30.10">
    <property type="entry name" value="Glutaredoxin"/>
    <property type="match status" value="1"/>
</dbReference>
<dbReference type="PANTHER" id="PTHR10438:SF468">
    <property type="entry name" value="THIOREDOXIN-1-RELATED"/>
    <property type="match status" value="1"/>
</dbReference>
<dbReference type="SUPFAM" id="SSF52833">
    <property type="entry name" value="Thioredoxin-like"/>
    <property type="match status" value="1"/>
</dbReference>
<dbReference type="InterPro" id="IPR050620">
    <property type="entry name" value="Thioredoxin_H-type-like"/>
</dbReference>
<dbReference type="AlphaFoldDB" id="A0A645JBW7"/>